<accession>A0A4C1Y728</accession>
<sequence>MRAKLEAEASSEYLQFNFASITRDGIKTAPNVTSHVRSPLTRMTIILTFAGLGFCSLNRIRVPTADTCPSINPFPPNIVVLPKRLTPHSVSARTAHQSPMPVSPSLQLHAFTLGFSCPTWRVRVAPPLYGIPQPEWREQRDQVTEAVKEKRNTT</sequence>
<gene>
    <name evidence="1" type="ORF">EVAR_33129_1</name>
</gene>
<reference evidence="1 2" key="1">
    <citation type="journal article" date="2019" name="Commun. Biol.">
        <title>The bagworm genome reveals a unique fibroin gene that provides high tensile strength.</title>
        <authorList>
            <person name="Kono N."/>
            <person name="Nakamura H."/>
            <person name="Ohtoshi R."/>
            <person name="Tomita M."/>
            <person name="Numata K."/>
            <person name="Arakawa K."/>
        </authorList>
    </citation>
    <scope>NUCLEOTIDE SEQUENCE [LARGE SCALE GENOMIC DNA]</scope>
</reference>
<dbReference type="AlphaFoldDB" id="A0A4C1Y728"/>
<proteinExistence type="predicted"/>
<keyword evidence="2" id="KW-1185">Reference proteome</keyword>
<dbReference type="EMBL" id="BGZK01001118">
    <property type="protein sequence ID" value="GBP71716.1"/>
    <property type="molecule type" value="Genomic_DNA"/>
</dbReference>
<name>A0A4C1Y728_EUMVA</name>
<protein>
    <submittedName>
        <fullName evidence="1">Uncharacterized protein</fullName>
    </submittedName>
</protein>
<evidence type="ECO:0000313" key="1">
    <source>
        <dbReference type="EMBL" id="GBP71716.1"/>
    </source>
</evidence>
<organism evidence="1 2">
    <name type="scientific">Eumeta variegata</name>
    <name type="common">Bagworm moth</name>
    <name type="synonym">Eumeta japonica</name>
    <dbReference type="NCBI Taxonomy" id="151549"/>
    <lineage>
        <taxon>Eukaryota</taxon>
        <taxon>Metazoa</taxon>
        <taxon>Ecdysozoa</taxon>
        <taxon>Arthropoda</taxon>
        <taxon>Hexapoda</taxon>
        <taxon>Insecta</taxon>
        <taxon>Pterygota</taxon>
        <taxon>Neoptera</taxon>
        <taxon>Endopterygota</taxon>
        <taxon>Lepidoptera</taxon>
        <taxon>Glossata</taxon>
        <taxon>Ditrysia</taxon>
        <taxon>Tineoidea</taxon>
        <taxon>Psychidae</taxon>
        <taxon>Oiketicinae</taxon>
        <taxon>Eumeta</taxon>
    </lineage>
</organism>
<dbReference type="Proteomes" id="UP000299102">
    <property type="component" value="Unassembled WGS sequence"/>
</dbReference>
<evidence type="ECO:0000313" key="2">
    <source>
        <dbReference type="Proteomes" id="UP000299102"/>
    </source>
</evidence>
<comment type="caution">
    <text evidence="1">The sequence shown here is derived from an EMBL/GenBank/DDBJ whole genome shotgun (WGS) entry which is preliminary data.</text>
</comment>